<gene>
    <name evidence="1" type="ORF">IO99_00460</name>
</gene>
<evidence type="ECO:0000313" key="1">
    <source>
        <dbReference type="EMBL" id="KEZ88689.1"/>
    </source>
</evidence>
<organism evidence="1 2">
    <name type="scientific">Clostridium sulfidigenes</name>
    <dbReference type="NCBI Taxonomy" id="318464"/>
    <lineage>
        <taxon>Bacteria</taxon>
        <taxon>Bacillati</taxon>
        <taxon>Bacillota</taxon>
        <taxon>Clostridia</taxon>
        <taxon>Eubacteriales</taxon>
        <taxon>Clostridiaceae</taxon>
        <taxon>Clostridium</taxon>
    </lineage>
</organism>
<dbReference type="STRING" id="318464.IO99_00460"/>
<evidence type="ECO:0000313" key="2">
    <source>
        <dbReference type="Proteomes" id="UP000028542"/>
    </source>
</evidence>
<dbReference type="eggNOG" id="ENOG5032XSK">
    <property type="taxonomic scope" value="Bacteria"/>
</dbReference>
<dbReference type="Pfam" id="PF04404">
    <property type="entry name" value="ERF"/>
    <property type="match status" value="1"/>
</dbReference>
<sequence length="210" mass="24292">MSEVKETAKKLNIYQKIQRARVELQSKELKKTGYNKFSNYKYFELGDFLPHINEICDRLGLYCEFQFTSELATLEIIDSDKNEEKRRWSTPIEIASLKGCSSIQNIGGSQSYARRYLYLMAFEIAESDVIDGGEIDQDAEEGKAKIGKAAVMTIKKLIDETGTDINKFLAWANVDKVESIQNSMLHECINMLREKKEKQEEKKKEENFNF</sequence>
<dbReference type="AlphaFoldDB" id="A0A084JIA5"/>
<dbReference type="InterPro" id="IPR007499">
    <property type="entry name" value="ERF_bacteria_virus"/>
</dbReference>
<reference evidence="1 2" key="1">
    <citation type="submission" date="2014-07" db="EMBL/GenBank/DDBJ databases">
        <title>Draft genome of Clostridium sulfidigenes 113A isolated from sediments associated with methane hydrate from Krishna Godavari basin.</title>
        <authorList>
            <person name="Honkalas V.S."/>
            <person name="Dabir A.P."/>
            <person name="Arora P."/>
            <person name="Dhakephalkar P.K."/>
        </authorList>
    </citation>
    <scope>NUCLEOTIDE SEQUENCE [LARGE SCALE GENOMIC DNA]</scope>
    <source>
        <strain evidence="1 2">113A</strain>
    </source>
</reference>
<name>A0A084JIA5_9CLOT</name>
<dbReference type="EMBL" id="JPMD01000001">
    <property type="protein sequence ID" value="KEZ88689.1"/>
    <property type="molecule type" value="Genomic_DNA"/>
</dbReference>
<dbReference type="Proteomes" id="UP000028542">
    <property type="component" value="Unassembled WGS sequence"/>
</dbReference>
<proteinExistence type="predicted"/>
<accession>A0A084JIA5</accession>
<comment type="caution">
    <text evidence="1">The sequence shown here is derived from an EMBL/GenBank/DDBJ whole genome shotgun (WGS) entry which is preliminary data.</text>
</comment>
<dbReference type="RefSeq" id="WP_035128952.1">
    <property type="nucleotide sequence ID" value="NZ_JPMD01000001.1"/>
</dbReference>
<protein>
    <submittedName>
        <fullName evidence="1">Recombinase</fullName>
    </submittedName>
</protein>
<keyword evidence="2" id="KW-1185">Reference proteome</keyword>